<dbReference type="EMBL" id="JABDTM020025423">
    <property type="protein sequence ID" value="KAH0813290.1"/>
    <property type="molecule type" value="Genomic_DNA"/>
</dbReference>
<dbReference type="Pfam" id="PF01094">
    <property type="entry name" value="ANF_receptor"/>
    <property type="match status" value="1"/>
</dbReference>
<dbReference type="InterPro" id="IPR001828">
    <property type="entry name" value="ANF_lig-bd_rcpt"/>
</dbReference>
<gene>
    <name evidence="7" type="ORF">GEV33_009501</name>
</gene>
<evidence type="ECO:0000256" key="2">
    <source>
        <dbReference type="ARBA" id="ARBA00022692"/>
    </source>
</evidence>
<dbReference type="Gene3D" id="3.40.50.2300">
    <property type="match status" value="3"/>
</dbReference>
<dbReference type="GO" id="GO:0016020">
    <property type="term" value="C:membrane"/>
    <property type="evidence" value="ECO:0007669"/>
    <property type="project" value="UniProtKB-SubCell"/>
</dbReference>
<proteinExistence type="predicted"/>
<evidence type="ECO:0000256" key="3">
    <source>
        <dbReference type="ARBA" id="ARBA00022989"/>
    </source>
</evidence>
<comment type="caution">
    <text evidence="7">The sequence shown here is derived from an EMBL/GenBank/DDBJ whole genome shotgun (WGS) entry which is preliminary data.</text>
</comment>
<protein>
    <recommendedName>
        <fullName evidence="6">Receptor ligand binding region domain-containing protein</fullName>
    </recommendedName>
</protein>
<reference evidence="7" key="1">
    <citation type="journal article" date="2020" name="J Insects Food Feed">
        <title>The yellow mealworm (Tenebrio molitor) genome: a resource for the emerging insects as food and feed industry.</title>
        <authorList>
            <person name="Eriksson T."/>
            <person name="Andere A."/>
            <person name="Kelstrup H."/>
            <person name="Emery V."/>
            <person name="Picard C."/>
        </authorList>
    </citation>
    <scope>NUCLEOTIDE SEQUENCE</scope>
    <source>
        <strain evidence="7">Stoneville</strain>
        <tissue evidence="7">Whole head</tissue>
    </source>
</reference>
<keyword evidence="2" id="KW-0812">Transmembrane</keyword>
<evidence type="ECO:0000313" key="8">
    <source>
        <dbReference type="Proteomes" id="UP000719412"/>
    </source>
</evidence>
<dbReference type="InterPro" id="IPR028082">
    <property type="entry name" value="Peripla_BP_I"/>
</dbReference>
<evidence type="ECO:0000256" key="5">
    <source>
        <dbReference type="SAM" id="MobiDB-lite"/>
    </source>
</evidence>
<evidence type="ECO:0000256" key="1">
    <source>
        <dbReference type="ARBA" id="ARBA00004370"/>
    </source>
</evidence>
<keyword evidence="4" id="KW-0472">Membrane</keyword>
<accession>A0A8J6L9L1</accession>
<comment type="subcellular location">
    <subcellularLocation>
        <location evidence="1">Membrane</location>
    </subcellularLocation>
</comment>
<keyword evidence="3" id="KW-1133">Transmembrane helix</keyword>
<dbReference type="SUPFAM" id="SSF53822">
    <property type="entry name" value="Periplasmic binding protein-like I"/>
    <property type="match status" value="1"/>
</dbReference>
<reference evidence="7" key="2">
    <citation type="submission" date="2021-08" db="EMBL/GenBank/DDBJ databases">
        <authorList>
            <person name="Eriksson T."/>
        </authorList>
    </citation>
    <scope>NUCLEOTIDE SEQUENCE</scope>
    <source>
        <strain evidence="7">Stoneville</strain>
        <tissue evidence="7">Whole head</tissue>
    </source>
</reference>
<evidence type="ECO:0000256" key="4">
    <source>
        <dbReference type="ARBA" id="ARBA00023136"/>
    </source>
</evidence>
<dbReference type="Proteomes" id="UP000719412">
    <property type="component" value="Unassembled WGS sequence"/>
</dbReference>
<sequence>MPLIDLVIIIIIKIIQCRHGKHLYLARDSKSFPETRDPELVHYRHGKYLDLARAGKSLAVRYDLLPGRHLSYVAADIGTNPPASGLSRSKSSLAAQAIRVMTEMRDNGTVAFIGPDDTCSSEALVAAAWNLPMISYASPCSYRSYRRILEASYLQRSAQAQSPPPKSPSPESRSPASGSDQHRSNYGQSFLFLAEICHQERTICSVNLRNPSYLVDAQKCSDTRVSDKKVFFTFARTLPPSSKVSKSVVALLRAFQWHRFVVVSGTHPASASEVQEAIEELSIIHGLTVTDIKQYSDYIPHYIEQMDNIVADTYMKTREVTSEAVERMIRAKNVIIYGVPESRGTAEQRQTKDAAEIRKIISAITPEAIPQKIIRIGKPNSSNTRPLKVSLSNDLIAKEVLRNKNKLINSDLPRSISISDDKTPKQLEYLKNLRTELQLRRDNGEDNITIKYVKGIPSIIESKK</sequence>
<evidence type="ECO:0000259" key="6">
    <source>
        <dbReference type="Pfam" id="PF01094"/>
    </source>
</evidence>
<keyword evidence="8" id="KW-1185">Reference proteome</keyword>
<feature type="compositionally biased region" description="Low complexity" evidence="5">
    <location>
        <begin position="169"/>
        <end position="179"/>
    </location>
</feature>
<feature type="region of interest" description="Disordered" evidence="5">
    <location>
        <begin position="156"/>
        <end position="183"/>
    </location>
</feature>
<name>A0A8J6L9L1_TENMO</name>
<organism evidence="7 8">
    <name type="scientific">Tenebrio molitor</name>
    <name type="common">Yellow mealworm beetle</name>
    <dbReference type="NCBI Taxonomy" id="7067"/>
    <lineage>
        <taxon>Eukaryota</taxon>
        <taxon>Metazoa</taxon>
        <taxon>Ecdysozoa</taxon>
        <taxon>Arthropoda</taxon>
        <taxon>Hexapoda</taxon>
        <taxon>Insecta</taxon>
        <taxon>Pterygota</taxon>
        <taxon>Neoptera</taxon>
        <taxon>Endopterygota</taxon>
        <taxon>Coleoptera</taxon>
        <taxon>Polyphaga</taxon>
        <taxon>Cucujiformia</taxon>
        <taxon>Tenebrionidae</taxon>
        <taxon>Tenebrio</taxon>
    </lineage>
</organism>
<feature type="domain" description="Receptor ligand binding region" evidence="6">
    <location>
        <begin position="221"/>
        <end position="309"/>
    </location>
</feature>
<dbReference type="AlphaFoldDB" id="A0A8J6L9L1"/>
<evidence type="ECO:0000313" key="7">
    <source>
        <dbReference type="EMBL" id="KAH0813290.1"/>
    </source>
</evidence>